<dbReference type="AlphaFoldDB" id="A0A914UKR3"/>
<evidence type="ECO:0000256" key="1">
    <source>
        <dbReference type="SAM" id="MobiDB-lite"/>
    </source>
</evidence>
<dbReference type="Proteomes" id="UP000887566">
    <property type="component" value="Unplaced"/>
</dbReference>
<keyword evidence="2" id="KW-1133">Transmembrane helix</keyword>
<feature type="transmembrane region" description="Helical" evidence="2">
    <location>
        <begin position="113"/>
        <end position="133"/>
    </location>
</feature>
<feature type="region of interest" description="Disordered" evidence="1">
    <location>
        <begin position="1"/>
        <end position="22"/>
    </location>
</feature>
<protein>
    <submittedName>
        <fullName evidence="4">C2H2-type domain-containing protein</fullName>
    </submittedName>
</protein>
<feature type="compositionally biased region" description="Pro residues" evidence="1">
    <location>
        <begin position="1"/>
        <end position="20"/>
    </location>
</feature>
<name>A0A914UKR3_9BILA</name>
<keyword evidence="2" id="KW-0812">Transmembrane</keyword>
<reference evidence="4" key="1">
    <citation type="submission" date="2022-11" db="UniProtKB">
        <authorList>
            <consortium name="WormBaseParasite"/>
        </authorList>
    </citation>
    <scope>IDENTIFICATION</scope>
</reference>
<feature type="transmembrane region" description="Helical" evidence="2">
    <location>
        <begin position="139"/>
        <end position="159"/>
    </location>
</feature>
<evidence type="ECO:0000313" key="3">
    <source>
        <dbReference type="Proteomes" id="UP000887566"/>
    </source>
</evidence>
<accession>A0A914UKR3</accession>
<organism evidence="3 4">
    <name type="scientific">Plectus sambesii</name>
    <dbReference type="NCBI Taxonomy" id="2011161"/>
    <lineage>
        <taxon>Eukaryota</taxon>
        <taxon>Metazoa</taxon>
        <taxon>Ecdysozoa</taxon>
        <taxon>Nematoda</taxon>
        <taxon>Chromadorea</taxon>
        <taxon>Plectida</taxon>
        <taxon>Plectina</taxon>
        <taxon>Plectoidea</taxon>
        <taxon>Plectidae</taxon>
        <taxon>Plectus</taxon>
    </lineage>
</organism>
<evidence type="ECO:0000313" key="4">
    <source>
        <dbReference type="WBParaSite" id="PSAMB.scaffold10574size3984.g33417.t1"/>
    </source>
</evidence>
<evidence type="ECO:0000256" key="2">
    <source>
        <dbReference type="SAM" id="Phobius"/>
    </source>
</evidence>
<keyword evidence="3" id="KW-1185">Reference proteome</keyword>
<dbReference type="WBParaSite" id="PSAMB.scaffold10574size3984.g33417.t1">
    <property type="protein sequence ID" value="PSAMB.scaffold10574size3984.g33417.t1"/>
    <property type="gene ID" value="PSAMB.scaffold10574size3984.g33417"/>
</dbReference>
<sequence>MMNNDLPPPYTGTEPPPVYPGLPGLPGLKNDDSCPPYPGLHTKIGESYCPYRSDSVVTHATICSSLETGPRYACPHCQGQFVHRGGHGAHTCAFCGKELLIGSYIRNRTLRSLATGLIFLLCGTAMLILFIIANAEWCFYVFTIGCVAFGIFATTRNVMLLRRYRIAQPVGGQATAVP</sequence>
<proteinExistence type="predicted"/>
<keyword evidence="2" id="KW-0472">Membrane</keyword>